<feature type="domain" description="BTB" evidence="3">
    <location>
        <begin position="155"/>
        <end position="222"/>
    </location>
</feature>
<dbReference type="InterPro" id="IPR045005">
    <property type="entry name" value="BPM1-6"/>
</dbReference>
<dbReference type="Pfam" id="PF22486">
    <property type="entry name" value="MATH_2"/>
    <property type="match status" value="1"/>
</dbReference>
<feature type="domain" description="MATH" evidence="4">
    <location>
        <begin position="1"/>
        <end position="112"/>
    </location>
</feature>
<protein>
    <submittedName>
        <fullName evidence="5">Uncharacterized protein</fullName>
    </submittedName>
</protein>
<dbReference type="SMART" id="SM00225">
    <property type="entry name" value="BTB"/>
    <property type="match status" value="1"/>
</dbReference>
<dbReference type="EMBL" id="JAJJMB010004170">
    <property type="protein sequence ID" value="KAI3943709.1"/>
    <property type="molecule type" value="Genomic_DNA"/>
</dbReference>
<evidence type="ECO:0000313" key="5">
    <source>
        <dbReference type="EMBL" id="KAI3943709.1"/>
    </source>
</evidence>
<name>A0AAD4T8Z5_9MAGN</name>
<dbReference type="Gene3D" id="2.60.210.10">
    <property type="entry name" value="Apoptosis, Tumor Necrosis Factor Receptor Associated Protein 2, Chain A"/>
    <property type="match status" value="1"/>
</dbReference>
<evidence type="ECO:0000313" key="6">
    <source>
        <dbReference type="Proteomes" id="UP001202328"/>
    </source>
</evidence>
<dbReference type="InterPro" id="IPR000210">
    <property type="entry name" value="BTB/POZ_dom"/>
</dbReference>
<evidence type="ECO:0000256" key="2">
    <source>
        <dbReference type="ARBA" id="ARBA00010846"/>
    </source>
</evidence>
<dbReference type="GO" id="GO:0016567">
    <property type="term" value="P:protein ubiquitination"/>
    <property type="evidence" value="ECO:0007669"/>
    <property type="project" value="InterPro"/>
</dbReference>
<dbReference type="AlphaFoldDB" id="A0AAD4T8Z5"/>
<comment type="caution">
    <text evidence="5">The sequence shown here is derived from an EMBL/GenBank/DDBJ whole genome shotgun (WGS) entry which is preliminary data.</text>
</comment>
<sequence length="325" mass="35956">MGVGEYMTSGIFTVGGHVWVIRFYPDGNTEDSKEYISVYLQLVIPRQEVRAFYEFELLDHSGKKKSVFVPKGSPTTFNTGSSIWGSRRVMKRSDLETSTYLKDDCLSIVCNIGVVQNHVETMQPGVDEGKHYVIPVPPSDMSQNLKGMLESGIRSDVTFQVGNKSFKAHKSVLAARCPVFRAQFLGLVGNPDMEMVAIEEFDPFAFKAMLLFLYSDELSDLDPLCISTTIMEHLLVAADRFVLALLKLMCEAKLCSEITADTVATTLALADHHHCLQLKTACLNFAAEPKDVGEVVKSDGFAQLEKSNPSLLIELLKTSALENAK</sequence>
<dbReference type="InterPro" id="IPR008974">
    <property type="entry name" value="TRAF-like"/>
</dbReference>
<dbReference type="Gene3D" id="3.30.710.10">
    <property type="entry name" value="Potassium Channel Kv1.1, Chain A"/>
    <property type="match status" value="1"/>
</dbReference>
<dbReference type="InterPro" id="IPR011333">
    <property type="entry name" value="SKP1/BTB/POZ_sf"/>
</dbReference>
<dbReference type="InterPro" id="IPR002083">
    <property type="entry name" value="MATH/TRAF_dom"/>
</dbReference>
<dbReference type="Gene3D" id="1.25.40.420">
    <property type="match status" value="1"/>
</dbReference>
<dbReference type="Proteomes" id="UP001202328">
    <property type="component" value="Unassembled WGS sequence"/>
</dbReference>
<dbReference type="PANTHER" id="PTHR26379">
    <property type="entry name" value="BTB/POZ AND MATH DOMAIN-CONTAINING PROTEIN 1"/>
    <property type="match status" value="1"/>
</dbReference>
<dbReference type="Pfam" id="PF00651">
    <property type="entry name" value="BTB"/>
    <property type="match status" value="1"/>
</dbReference>
<dbReference type="SUPFAM" id="SSF49599">
    <property type="entry name" value="TRAF domain-like"/>
    <property type="match status" value="1"/>
</dbReference>
<dbReference type="CDD" id="cd00121">
    <property type="entry name" value="MATH"/>
    <property type="match status" value="1"/>
</dbReference>
<dbReference type="PROSITE" id="PS50144">
    <property type="entry name" value="MATH"/>
    <property type="match status" value="1"/>
</dbReference>
<dbReference type="PANTHER" id="PTHR26379:SF293">
    <property type="entry name" value="BTB_POZ AND MATH DOMAIN-CONTAINING PROTEIN 3"/>
    <property type="match status" value="1"/>
</dbReference>
<evidence type="ECO:0000259" key="4">
    <source>
        <dbReference type="PROSITE" id="PS50144"/>
    </source>
</evidence>
<evidence type="ECO:0000256" key="1">
    <source>
        <dbReference type="ARBA" id="ARBA00004906"/>
    </source>
</evidence>
<comment type="similarity">
    <text evidence="2">Belongs to the Tdpoz family.</text>
</comment>
<gene>
    <name evidence="5" type="ORF">MKW98_004214</name>
</gene>
<proteinExistence type="inferred from homology"/>
<organism evidence="5 6">
    <name type="scientific">Papaver atlanticum</name>
    <dbReference type="NCBI Taxonomy" id="357466"/>
    <lineage>
        <taxon>Eukaryota</taxon>
        <taxon>Viridiplantae</taxon>
        <taxon>Streptophyta</taxon>
        <taxon>Embryophyta</taxon>
        <taxon>Tracheophyta</taxon>
        <taxon>Spermatophyta</taxon>
        <taxon>Magnoliopsida</taxon>
        <taxon>Ranunculales</taxon>
        <taxon>Papaveraceae</taxon>
        <taxon>Papaveroideae</taxon>
        <taxon>Papaver</taxon>
    </lineage>
</organism>
<evidence type="ECO:0000259" key="3">
    <source>
        <dbReference type="PROSITE" id="PS50097"/>
    </source>
</evidence>
<dbReference type="InterPro" id="IPR056423">
    <property type="entry name" value="BACK_BPM_SPOP"/>
</dbReference>
<dbReference type="PROSITE" id="PS50097">
    <property type="entry name" value="BTB"/>
    <property type="match status" value="1"/>
</dbReference>
<dbReference type="Pfam" id="PF24570">
    <property type="entry name" value="BACK_BPM_SPOP"/>
    <property type="match status" value="1"/>
</dbReference>
<accession>A0AAD4T8Z5</accession>
<reference evidence="5" key="1">
    <citation type="submission" date="2022-04" db="EMBL/GenBank/DDBJ databases">
        <title>A functionally conserved STORR gene fusion in Papaver species that diverged 16.8 million years ago.</title>
        <authorList>
            <person name="Catania T."/>
        </authorList>
    </citation>
    <scope>NUCLEOTIDE SEQUENCE</scope>
    <source>
        <strain evidence="5">S-188037</strain>
    </source>
</reference>
<dbReference type="SUPFAM" id="SSF54695">
    <property type="entry name" value="POZ domain"/>
    <property type="match status" value="1"/>
</dbReference>
<keyword evidence="6" id="KW-1185">Reference proteome</keyword>
<comment type="pathway">
    <text evidence="1">Protein modification; protein ubiquitination.</text>
</comment>